<evidence type="ECO:0000313" key="2">
    <source>
        <dbReference type="Proteomes" id="UP000037035"/>
    </source>
</evidence>
<accession>A0A0L6VUD7</accession>
<dbReference type="AlphaFoldDB" id="A0A0L6VUD7"/>
<reference evidence="1 2" key="1">
    <citation type="submission" date="2015-08" db="EMBL/GenBank/DDBJ databases">
        <title>Next Generation Sequencing and Analysis of the Genome of Puccinia sorghi L Schw, the Causal Agent of Maize Common Rust.</title>
        <authorList>
            <person name="Rochi L."/>
            <person name="Burguener G."/>
            <person name="Darino M."/>
            <person name="Turjanski A."/>
            <person name="Kreff E."/>
            <person name="Dieguez M.J."/>
            <person name="Sacco F."/>
        </authorList>
    </citation>
    <scope>NUCLEOTIDE SEQUENCE [LARGE SCALE GENOMIC DNA]</scope>
    <source>
        <strain evidence="1 2">RO10H11247</strain>
    </source>
</reference>
<dbReference type="OrthoDB" id="2506356at2759"/>
<dbReference type="Proteomes" id="UP000037035">
    <property type="component" value="Unassembled WGS sequence"/>
</dbReference>
<evidence type="ECO:0000313" key="1">
    <source>
        <dbReference type="EMBL" id="KNZ63830.1"/>
    </source>
</evidence>
<proteinExistence type="predicted"/>
<dbReference type="VEuPathDB" id="FungiDB:VP01_1096g2"/>
<comment type="caution">
    <text evidence="1">The sequence shown here is derived from an EMBL/GenBank/DDBJ whole genome shotgun (WGS) entry which is preliminary data.</text>
</comment>
<sequence>MASLDADESEIAAALAGSFNPPVITQYSSAEDAKPAQITMPNTRSQSAKAANKSAEFSIAETPVLLKFLLNPNSYVSYINPQLLSDGSNITQWIDSLNDLAYLLFGIKNCFDNDDNFNLLDSSMDQSIWHVVKSSIALDVRPIIKEADLALEAFQKLKKNFHKSNRANQLELINSLIHLNNNLLAAQFNKFFSIFSELSSFGVSIPPVAQGLFLQAFLLLQGQRAHK</sequence>
<protein>
    <submittedName>
        <fullName evidence="1">Uncharacterized protein</fullName>
    </submittedName>
</protein>
<gene>
    <name evidence="1" type="ORF">VP01_1096g2</name>
</gene>
<name>A0A0L6VUD7_9BASI</name>
<organism evidence="1 2">
    <name type="scientific">Puccinia sorghi</name>
    <dbReference type="NCBI Taxonomy" id="27349"/>
    <lineage>
        <taxon>Eukaryota</taxon>
        <taxon>Fungi</taxon>
        <taxon>Dikarya</taxon>
        <taxon>Basidiomycota</taxon>
        <taxon>Pucciniomycotina</taxon>
        <taxon>Pucciniomycetes</taxon>
        <taxon>Pucciniales</taxon>
        <taxon>Pucciniaceae</taxon>
        <taxon>Puccinia</taxon>
    </lineage>
</organism>
<dbReference type="EMBL" id="LAVV01001076">
    <property type="protein sequence ID" value="KNZ63830.1"/>
    <property type="molecule type" value="Genomic_DNA"/>
</dbReference>
<keyword evidence="2" id="KW-1185">Reference proteome</keyword>